<feature type="chain" id="PRO_5003376731" evidence="2">
    <location>
        <begin position="30"/>
        <end position="417"/>
    </location>
</feature>
<feature type="region of interest" description="Disordered" evidence="1">
    <location>
        <begin position="393"/>
        <end position="417"/>
    </location>
</feature>
<name>F8PJL9_SERL3</name>
<reference evidence="4" key="1">
    <citation type="journal article" date="2011" name="Science">
        <title>The plant cell wall-decomposing machinery underlies the functional diversity of forest fungi.</title>
        <authorList>
            <person name="Eastwood D.C."/>
            <person name="Floudas D."/>
            <person name="Binder M."/>
            <person name="Majcherczyk A."/>
            <person name="Schneider P."/>
            <person name="Aerts A."/>
            <person name="Asiegbu F.O."/>
            <person name="Baker S.E."/>
            <person name="Barry K."/>
            <person name="Bendiksby M."/>
            <person name="Blumentritt M."/>
            <person name="Coutinho P.M."/>
            <person name="Cullen D."/>
            <person name="de Vries R.P."/>
            <person name="Gathman A."/>
            <person name="Goodell B."/>
            <person name="Henrissat B."/>
            <person name="Ihrmark K."/>
            <person name="Kauserud H."/>
            <person name="Kohler A."/>
            <person name="LaButti K."/>
            <person name="Lapidus A."/>
            <person name="Lavin J.L."/>
            <person name="Lee Y.-H."/>
            <person name="Lindquist E."/>
            <person name="Lilly W."/>
            <person name="Lucas S."/>
            <person name="Morin E."/>
            <person name="Murat C."/>
            <person name="Oguiza J.A."/>
            <person name="Park J."/>
            <person name="Pisabarro A.G."/>
            <person name="Riley R."/>
            <person name="Rosling A."/>
            <person name="Salamov A."/>
            <person name="Schmidt O."/>
            <person name="Schmutz J."/>
            <person name="Skrede I."/>
            <person name="Stenlid J."/>
            <person name="Wiebenga A."/>
            <person name="Xie X."/>
            <person name="Kuees U."/>
            <person name="Hibbett D.S."/>
            <person name="Hoffmeister D."/>
            <person name="Hoegberg N."/>
            <person name="Martin F."/>
            <person name="Grigoriev I.V."/>
            <person name="Watkinson S.C."/>
        </authorList>
    </citation>
    <scope>NUCLEOTIDE SEQUENCE [LARGE SCALE GENOMIC DNA]</scope>
    <source>
        <strain evidence="4">strain S7.3</strain>
    </source>
</reference>
<organism evidence="4">
    <name type="scientific">Serpula lacrymans var. lacrymans (strain S7.3)</name>
    <name type="common">Dry rot fungus</name>
    <dbReference type="NCBI Taxonomy" id="936435"/>
    <lineage>
        <taxon>Eukaryota</taxon>
        <taxon>Fungi</taxon>
        <taxon>Dikarya</taxon>
        <taxon>Basidiomycota</taxon>
        <taxon>Agaricomycotina</taxon>
        <taxon>Agaricomycetes</taxon>
        <taxon>Agaricomycetidae</taxon>
        <taxon>Boletales</taxon>
        <taxon>Coniophorineae</taxon>
        <taxon>Serpulaceae</taxon>
        <taxon>Serpula</taxon>
    </lineage>
</organism>
<dbReference type="HOGENOM" id="CLU_659159_0_0_1"/>
<evidence type="ECO:0000313" key="3">
    <source>
        <dbReference type="EMBL" id="EGO03220.1"/>
    </source>
</evidence>
<accession>F8PJL9</accession>
<proteinExistence type="predicted"/>
<sequence length="417" mass="47846">MHEFELGVWKSTFTHLICLLFSISHSAVADLDARYRQILPFGQGTIRAFVANVFQMRKLAARNFEDILQHALAKLHIHTKSTLELLDTALKALCKLARQFWDITCSAFKTTELPREKAACLRRLKDKPTLSKTEGTGTRNKVFNLGTYKFHALADYGELAHCSVKHFYRRTNKMRVIKQLLIQELHLRRMMRNEPEPTLHPHHQAPKDTHNNEDSTELVYGLCLLEQWSGLVVRGVHKVVQDKIVKKRKERDRTINAKKNLEPPVHHLVQIRQFHGLTNGLVVLDHLIKQGRERSSSNLEQSAYYVNIFVDCNMFMRFCGGGISHMACSQLVLSKDIVDKASDKEEDVTADQPTTSGARSAEKRLAFDGVQVMEDKDEVDPEEEDMDINAVEMDFDDGEFDDNNKDKPDIFDNFDDL</sequence>
<evidence type="ECO:0000256" key="1">
    <source>
        <dbReference type="SAM" id="MobiDB-lite"/>
    </source>
</evidence>
<dbReference type="STRING" id="936435.F8PJL9"/>
<evidence type="ECO:0000313" key="4">
    <source>
        <dbReference type="Proteomes" id="UP000008063"/>
    </source>
</evidence>
<dbReference type="Proteomes" id="UP000008063">
    <property type="component" value="Unassembled WGS sequence"/>
</dbReference>
<keyword evidence="4" id="KW-1185">Reference proteome</keyword>
<dbReference type="InParanoid" id="F8PJL9"/>
<feature type="region of interest" description="Disordered" evidence="1">
    <location>
        <begin position="343"/>
        <end position="363"/>
    </location>
</feature>
<gene>
    <name evidence="3" type="ORF">SERLA73DRAFT_157994</name>
</gene>
<keyword evidence="2" id="KW-0732">Signal</keyword>
<dbReference type="EMBL" id="GL945475">
    <property type="protein sequence ID" value="EGO03220.1"/>
    <property type="molecule type" value="Genomic_DNA"/>
</dbReference>
<feature type="signal peptide" evidence="2">
    <location>
        <begin position="1"/>
        <end position="29"/>
    </location>
</feature>
<evidence type="ECO:0000256" key="2">
    <source>
        <dbReference type="SAM" id="SignalP"/>
    </source>
</evidence>
<protein>
    <submittedName>
        <fullName evidence="3">Uncharacterized protein</fullName>
    </submittedName>
</protein>
<dbReference type="AlphaFoldDB" id="F8PJL9"/>